<keyword evidence="1" id="KW-1133">Transmembrane helix</keyword>
<keyword evidence="1" id="KW-0472">Membrane</keyword>
<accession>A0A8S5Q371</accession>
<sequence length="189" mass="21713">MNPCNADHRIIEAAHNPAVTERHAVIYSAVAKDGVARNLTCLHIKFAFVVKRFSFLERIKTNSLFAMLSTNFHFYLPRNTNAHFIHSGMFAENKPLYIKMESTIDETATTAIKAITTPCRMANFLRLLSILFSMSYLFMFLPPPHRNSRTSGQTHVGEQPDKHCMTFFKQVVCHVFDCPFGLNYHRQQD</sequence>
<evidence type="ECO:0000313" key="2">
    <source>
        <dbReference type="EMBL" id="DAE13750.1"/>
    </source>
</evidence>
<protein>
    <submittedName>
        <fullName evidence="2">Uncharacterized protein</fullName>
    </submittedName>
</protein>
<feature type="transmembrane region" description="Helical" evidence="1">
    <location>
        <begin position="124"/>
        <end position="141"/>
    </location>
</feature>
<proteinExistence type="predicted"/>
<evidence type="ECO:0000256" key="1">
    <source>
        <dbReference type="SAM" id="Phobius"/>
    </source>
</evidence>
<reference evidence="2" key="1">
    <citation type="journal article" date="2021" name="Proc. Natl. Acad. Sci. U.S.A.">
        <title>A Catalog of Tens of Thousands of Viruses from Human Metagenomes Reveals Hidden Associations with Chronic Diseases.</title>
        <authorList>
            <person name="Tisza M.J."/>
            <person name="Buck C.B."/>
        </authorList>
    </citation>
    <scope>NUCLEOTIDE SEQUENCE</scope>
    <source>
        <strain evidence="2">CtQqU1</strain>
    </source>
</reference>
<organism evidence="2">
    <name type="scientific">Siphoviridae sp. ctQqU1</name>
    <dbReference type="NCBI Taxonomy" id="2825496"/>
    <lineage>
        <taxon>Viruses</taxon>
        <taxon>Duplodnaviria</taxon>
        <taxon>Heunggongvirae</taxon>
        <taxon>Uroviricota</taxon>
        <taxon>Caudoviricetes</taxon>
    </lineage>
</organism>
<name>A0A8S5Q371_9CAUD</name>
<keyword evidence="1" id="KW-0812">Transmembrane</keyword>
<dbReference type="EMBL" id="BK015568">
    <property type="protein sequence ID" value="DAE13750.1"/>
    <property type="molecule type" value="Genomic_DNA"/>
</dbReference>